<proteinExistence type="inferred from homology"/>
<dbReference type="InterPro" id="IPR018142">
    <property type="entry name" value="Somatostatin/Cortistatin_C"/>
</dbReference>
<keyword evidence="10" id="KW-1185">Reference proteome</keyword>
<protein>
    <submittedName>
        <fullName evidence="9">Somatostatin 3</fullName>
    </submittedName>
</protein>
<evidence type="ECO:0000313" key="10">
    <source>
        <dbReference type="Proteomes" id="UP000693946"/>
    </source>
</evidence>
<evidence type="ECO:0000313" key="9">
    <source>
        <dbReference type="EMBL" id="KAG7526749.1"/>
    </source>
</evidence>
<feature type="domain" description="Somatostatin/Cortistatin C-terminal" evidence="8">
    <location>
        <begin position="119"/>
        <end position="134"/>
    </location>
</feature>
<gene>
    <name evidence="9" type="ORF">JOB18_044703</name>
</gene>
<evidence type="ECO:0000256" key="3">
    <source>
        <dbReference type="ARBA" id="ARBA00008327"/>
    </source>
</evidence>
<evidence type="ECO:0000256" key="4">
    <source>
        <dbReference type="ARBA" id="ARBA00022525"/>
    </source>
</evidence>
<comment type="similarity">
    <text evidence="3">Belongs to the somatostatin family.</text>
</comment>
<name>A0AAV6TB65_SOLSE</name>
<sequence length="134" mass="15917">MLWCHTKTNLHIKKHNQARFPFNPRMSHIFCILALLCFASCVAENTETEQAFKDLQLQQDSMSWLKRLQDKRESTKTWKIVELLSDIFKPENGIILHESKDTEKQEKNRRELSGRLTTRKAGCRVFFWKSWTSC</sequence>
<keyword evidence="6" id="KW-1015">Disulfide bond</keyword>
<evidence type="ECO:0000256" key="2">
    <source>
        <dbReference type="ARBA" id="ARBA00004613"/>
    </source>
</evidence>
<dbReference type="GO" id="GO:0005179">
    <property type="term" value="F:hormone activity"/>
    <property type="evidence" value="ECO:0007669"/>
    <property type="project" value="UniProtKB-KW"/>
</dbReference>
<comment type="subcellular location">
    <subcellularLocation>
        <location evidence="2">Secreted</location>
    </subcellularLocation>
</comment>
<evidence type="ECO:0000256" key="6">
    <source>
        <dbReference type="ARBA" id="ARBA00023157"/>
    </source>
</evidence>
<feature type="chain" id="PRO_5043966931" evidence="7">
    <location>
        <begin position="44"/>
        <end position="134"/>
    </location>
</feature>
<evidence type="ECO:0000256" key="5">
    <source>
        <dbReference type="ARBA" id="ARBA00022702"/>
    </source>
</evidence>
<organism evidence="9 10">
    <name type="scientific">Solea senegalensis</name>
    <name type="common">Senegalese sole</name>
    <dbReference type="NCBI Taxonomy" id="28829"/>
    <lineage>
        <taxon>Eukaryota</taxon>
        <taxon>Metazoa</taxon>
        <taxon>Chordata</taxon>
        <taxon>Craniata</taxon>
        <taxon>Vertebrata</taxon>
        <taxon>Euteleostomi</taxon>
        <taxon>Actinopterygii</taxon>
        <taxon>Neopterygii</taxon>
        <taxon>Teleostei</taxon>
        <taxon>Neoteleostei</taxon>
        <taxon>Acanthomorphata</taxon>
        <taxon>Carangaria</taxon>
        <taxon>Pleuronectiformes</taxon>
        <taxon>Pleuronectoidei</taxon>
        <taxon>Soleidae</taxon>
        <taxon>Solea</taxon>
    </lineage>
</organism>
<dbReference type="Pfam" id="PF03002">
    <property type="entry name" value="Somatostatin"/>
    <property type="match status" value="1"/>
</dbReference>
<comment type="function">
    <text evidence="1">Somatostatin inhibits the release of somatotropin.</text>
</comment>
<comment type="caution">
    <text evidence="9">The sequence shown here is derived from an EMBL/GenBank/DDBJ whole genome shotgun (WGS) entry which is preliminary data.</text>
</comment>
<evidence type="ECO:0000256" key="1">
    <source>
        <dbReference type="ARBA" id="ARBA00003524"/>
    </source>
</evidence>
<dbReference type="EMBL" id="JAGKHQ010000001">
    <property type="protein sequence ID" value="KAG7526749.1"/>
    <property type="molecule type" value="Genomic_DNA"/>
</dbReference>
<evidence type="ECO:0000259" key="8">
    <source>
        <dbReference type="Pfam" id="PF03002"/>
    </source>
</evidence>
<dbReference type="Proteomes" id="UP000693946">
    <property type="component" value="Linkage Group LG1"/>
</dbReference>
<keyword evidence="4" id="KW-0964">Secreted</keyword>
<keyword evidence="5" id="KW-0372">Hormone</keyword>
<feature type="signal peptide" evidence="7">
    <location>
        <begin position="1"/>
        <end position="43"/>
    </location>
</feature>
<keyword evidence="7" id="KW-0732">Signal</keyword>
<evidence type="ECO:0000256" key="7">
    <source>
        <dbReference type="SAM" id="SignalP"/>
    </source>
</evidence>
<accession>A0AAV6TB65</accession>
<dbReference type="GO" id="GO:0005576">
    <property type="term" value="C:extracellular region"/>
    <property type="evidence" value="ECO:0007669"/>
    <property type="project" value="UniProtKB-SubCell"/>
</dbReference>
<dbReference type="AlphaFoldDB" id="A0AAV6TB65"/>
<reference evidence="9 10" key="1">
    <citation type="journal article" date="2021" name="Sci. Rep.">
        <title>Chromosome anchoring in Senegalese sole (Solea senegalensis) reveals sex-associated markers and genome rearrangements in flatfish.</title>
        <authorList>
            <person name="Guerrero-Cozar I."/>
            <person name="Gomez-Garrido J."/>
            <person name="Berbel C."/>
            <person name="Martinez-Blanch J.F."/>
            <person name="Alioto T."/>
            <person name="Claros M.G."/>
            <person name="Gagnaire P.A."/>
            <person name="Manchado M."/>
        </authorList>
    </citation>
    <scope>NUCLEOTIDE SEQUENCE [LARGE SCALE GENOMIC DNA]</scope>
    <source>
        <strain evidence="9">Sse05_10M</strain>
    </source>
</reference>